<evidence type="ECO:0000256" key="1">
    <source>
        <dbReference type="ARBA" id="ARBA00022741"/>
    </source>
</evidence>
<keyword evidence="1" id="KW-0547">Nucleotide-binding</keyword>
<reference evidence="4 5" key="1">
    <citation type="journal article" date="2004" name="Nucleic Acids Res.">
        <title>Genome sequence of Symbiobacterium thermophilum, an uncultivable bacterium that depends on microbial commensalism.</title>
        <authorList>
            <person name="Ueda K."/>
            <person name="Yamashita A."/>
            <person name="Ishikawa J."/>
            <person name="Shimada M."/>
            <person name="Watsuji T."/>
            <person name="Morimura K."/>
            <person name="Ikeda H."/>
            <person name="Hattori M."/>
            <person name="Beppu T."/>
        </authorList>
    </citation>
    <scope>NUCLEOTIDE SEQUENCE [LARGE SCALE GENOMIC DNA]</scope>
    <source>
        <strain evidence="5">T / IAM 14863</strain>
    </source>
</reference>
<dbReference type="InterPro" id="IPR027785">
    <property type="entry name" value="UvrD-like_helicase_C"/>
</dbReference>
<dbReference type="OrthoDB" id="3199465at2"/>
<dbReference type="Pfam" id="PF13538">
    <property type="entry name" value="UvrD_C_2"/>
    <property type="match status" value="1"/>
</dbReference>
<dbReference type="Gene3D" id="2.30.30.940">
    <property type="match status" value="1"/>
</dbReference>
<accession>Q67KK1</accession>
<dbReference type="AlphaFoldDB" id="Q67KK1"/>
<dbReference type="InterPro" id="IPR050534">
    <property type="entry name" value="Coronavir_polyprotein_1ab"/>
</dbReference>
<dbReference type="Pfam" id="PF13604">
    <property type="entry name" value="AAA_30"/>
    <property type="match status" value="1"/>
</dbReference>
<dbReference type="Gene3D" id="3.40.50.300">
    <property type="entry name" value="P-loop containing nucleotide triphosphate hydrolases"/>
    <property type="match status" value="2"/>
</dbReference>
<dbReference type="HOGENOM" id="CLU_006651_0_0_9"/>
<organism evidence="4 5">
    <name type="scientific">Symbiobacterium thermophilum (strain DSM 24528 / JCM 14929 / IAM 14863 / T)</name>
    <dbReference type="NCBI Taxonomy" id="292459"/>
    <lineage>
        <taxon>Bacteria</taxon>
        <taxon>Bacillati</taxon>
        <taxon>Bacillota</taxon>
        <taxon>Clostridia</taxon>
        <taxon>Eubacteriales</taxon>
        <taxon>Symbiobacteriaceae</taxon>
        <taxon>Symbiobacterium</taxon>
    </lineage>
</organism>
<dbReference type="PANTHER" id="PTHR43788">
    <property type="entry name" value="DNA2/NAM7 HELICASE FAMILY MEMBER"/>
    <property type="match status" value="1"/>
</dbReference>
<protein>
    <submittedName>
        <fullName evidence="4">Exodeoxyribonuclease-like protein</fullName>
    </submittedName>
</protein>
<dbReference type="EMBL" id="AP006840">
    <property type="protein sequence ID" value="BAD41797.1"/>
    <property type="molecule type" value="Genomic_DNA"/>
</dbReference>
<evidence type="ECO:0000259" key="3">
    <source>
        <dbReference type="SMART" id="SM00382"/>
    </source>
</evidence>
<dbReference type="CDD" id="cd17933">
    <property type="entry name" value="DEXSc_RecD-like"/>
    <property type="match status" value="1"/>
</dbReference>
<dbReference type="KEGG" id="sth:STH2812"/>
<dbReference type="InterPro" id="IPR027417">
    <property type="entry name" value="P-loop_NTPase"/>
</dbReference>
<dbReference type="InterPro" id="IPR003593">
    <property type="entry name" value="AAA+_ATPase"/>
</dbReference>
<name>Q67KK1_SYMTH</name>
<dbReference type="GO" id="GO:0005524">
    <property type="term" value="F:ATP binding"/>
    <property type="evidence" value="ECO:0007669"/>
    <property type="project" value="UniProtKB-KW"/>
</dbReference>
<evidence type="ECO:0000313" key="4">
    <source>
        <dbReference type="EMBL" id="BAD41797.1"/>
    </source>
</evidence>
<dbReference type="STRING" id="292459.STH2812"/>
<dbReference type="CDD" id="cd18809">
    <property type="entry name" value="SF1_C_RecD"/>
    <property type="match status" value="1"/>
</dbReference>
<dbReference type="RefSeq" id="WP_011196931.1">
    <property type="nucleotide sequence ID" value="NC_006177.1"/>
</dbReference>
<keyword evidence="2" id="KW-0067">ATP-binding</keyword>
<evidence type="ECO:0000256" key="2">
    <source>
        <dbReference type="ARBA" id="ARBA00022840"/>
    </source>
</evidence>
<dbReference type="eggNOG" id="COG0507">
    <property type="taxonomic scope" value="Bacteria"/>
</dbReference>
<gene>
    <name evidence="4" type="ordered locus">STH2812</name>
</gene>
<keyword evidence="5" id="KW-1185">Reference proteome</keyword>
<dbReference type="SMART" id="SM00382">
    <property type="entry name" value="AAA"/>
    <property type="match status" value="1"/>
</dbReference>
<dbReference type="SUPFAM" id="SSF52540">
    <property type="entry name" value="P-loop containing nucleoside triphosphate hydrolases"/>
    <property type="match status" value="1"/>
</dbReference>
<dbReference type="GO" id="GO:0003678">
    <property type="term" value="F:DNA helicase activity"/>
    <property type="evidence" value="ECO:0007669"/>
    <property type="project" value="UniProtKB-ARBA"/>
</dbReference>
<dbReference type="Proteomes" id="UP000000417">
    <property type="component" value="Chromosome"/>
</dbReference>
<evidence type="ECO:0000313" key="5">
    <source>
        <dbReference type="Proteomes" id="UP000000417"/>
    </source>
</evidence>
<proteinExistence type="predicted"/>
<sequence>MVHISARVAWHLDGWNGRICSRPEANTYCIGPYSYPGTMIAEQRDLPWEQAHRGCTCTKDVIPPCMYSVNAFGSETTTAYAVTPEWFHDEDRVEWEMPPSTVCIWPYELMYEDDVRQPNGGFNYELRREKARRYFEEIQESKSLIFYYANYSNPFSDDEQRRYVLVGLSRVKAVGPELVYRNVSRETRERWGGYVWQRAVTSHYPDEGMRIPYHVYMDRPEVLHRIALFPDNPRNFKYGTRHISDDDALVLVERFLEVATTLQEIGDQTEDWPRRIAWLQGLIAELWRERGLYPGLPAVLKLIRFTQAIPWFKVQVGSGREAAARDLLFDFLDGNASAVPGLTLAPNEIAGVRKRWLLYNDDQRHLLREVFPRFDLREDQLERILADDREAYGIRSSLREIAANPYILAEEFVGEDQDDTISFHKIDHGMLPSPHLGGAPLAEVDDWRRLRALCVEHLKRETRSTFLPAAEVLERVNRRLDPLPEWKRTHFSEGYLRAYREELAAALVVREHDGKPYLYLRTVYEDERLVEETILGLVRRPDISLRSPVTAQHWRAFLYDPHSPLCRLDAGEYEAAIQSQVEVCQKIFVRPLCVLSGSAGTGKTTVIRALIQAIEKAHGSGSSFRLLAPTGKAADRIRERTGKEAETVHAFLARLGWLNDNLTFKRSGGRQEDSVRTYIIDEASMLNLELVAALCRAIHWGSVQRVIFVGDTNQLPPIGRGKVFADLIAWLREAGFDQSVGMLTTNLRQMENRLLGQGTGILDLAALYQQRPCAETDSADETEAAEEILRRVQEGGDVDKDLRVIYWSGYEELEAALIDCIIRDMEADTGRKYDPDRPWELWAAAFGRDRGPGRPEYQQVLSPYRGDTVGTEYLNSVLQQCANQRMLEEPGTLGGVTLYDKVIQVRNRPRSNPIWAWNADQGRPEQIEVYNGELGFVYPHKLDKLRLRSLERFQVVFPRKGSYRVGYGRNPGFGPNRRPLPAEPVEDNLELAYAISVHKSQGSEFDRVYFVVPKNRRTLLSPELFYTGLTRARRHCTLLVEEDISPLLSMRRRENSSLVTINSSLFRFQPVPEALKQRADWYAEGKIHRTLADIMVRSKSEVIIANMLFERDIRFQYEVPLYAPDGTFYLPDFTITWHGEEWYWEHVGLLTDERYRRHWEEKRKWYDRFFPGRLVVTFESGNLSKDAEAIIARYFS</sequence>
<feature type="domain" description="AAA+ ATPase" evidence="3">
    <location>
        <begin position="589"/>
        <end position="746"/>
    </location>
</feature>
<dbReference type="Gene3D" id="3.40.91.30">
    <property type="match status" value="1"/>
</dbReference>
<dbReference type="PANTHER" id="PTHR43788:SF6">
    <property type="entry name" value="DNA HELICASE B"/>
    <property type="match status" value="1"/>
</dbReference>